<gene>
    <name evidence="2" type="ORF">LCGC14_3128500</name>
</gene>
<reference evidence="2" key="1">
    <citation type="journal article" date="2015" name="Nature">
        <title>Complex archaea that bridge the gap between prokaryotes and eukaryotes.</title>
        <authorList>
            <person name="Spang A."/>
            <person name="Saw J.H."/>
            <person name="Jorgensen S.L."/>
            <person name="Zaremba-Niedzwiedzka K."/>
            <person name="Martijn J."/>
            <person name="Lind A.E."/>
            <person name="van Eijk R."/>
            <person name="Schleper C."/>
            <person name="Guy L."/>
            <person name="Ettema T.J."/>
        </authorList>
    </citation>
    <scope>NUCLEOTIDE SEQUENCE</scope>
</reference>
<sequence length="59" mass="6788">ARQLQKILKLDPKTEVFLKRVSLLLTQIAAGDFGGARRRESFEDRPPKVLLKDRPELTK</sequence>
<name>A0A0F8Y7F9_9ZZZZ</name>
<accession>A0A0F8Y7F9</accession>
<dbReference type="EMBL" id="LAZR01068198">
    <property type="protein sequence ID" value="KKK50089.1"/>
    <property type="molecule type" value="Genomic_DNA"/>
</dbReference>
<dbReference type="AlphaFoldDB" id="A0A0F8Y7F9"/>
<evidence type="ECO:0000313" key="2">
    <source>
        <dbReference type="EMBL" id="KKK50089.1"/>
    </source>
</evidence>
<protein>
    <submittedName>
        <fullName evidence="2">Uncharacterized protein</fullName>
    </submittedName>
</protein>
<comment type="caution">
    <text evidence="2">The sequence shown here is derived from an EMBL/GenBank/DDBJ whole genome shotgun (WGS) entry which is preliminary data.</text>
</comment>
<feature type="non-terminal residue" evidence="2">
    <location>
        <position position="1"/>
    </location>
</feature>
<proteinExistence type="predicted"/>
<evidence type="ECO:0000256" key="1">
    <source>
        <dbReference type="SAM" id="MobiDB-lite"/>
    </source>
</evidence>
<feature type="region of interest" description="Disordered" evidence="1">
    <location>
        <begin position="36"/>
        <end position="59"/>
    </location>
</feature>
<organism evidence="2">
    <name type="scientific">marine sediment metagenome</name>
    <dbReference type="NCBI Taxonomy" id="412755"/>
    <lineage>
        <taxon>unclassified sequences</taxon>
        <taxon>metagenomes</taxon>
        <taxon>ecological metagenomes</taxon>
    </lineage>
</organism>